<gene>
    <name evidence="6" type="ORF">N321_09291</name>
</gene>
<evidence type="ECO:0000256" key="1">
    <source>
        <dbReference type="ARBA" id="ARBA00004141"/>
    </source>
</evidence>
<dbReference type="EMBL" id="KL357938">
    <property type="protein sequence ID" value="KFZ63446.1"/>
    <property type="molecule type" value="Genomic_DNA"/>
</dbReference>
<dbReference type="Gene3D" id="1.10.3380.10">
    <property type="entry name" value="Sec63 N-terminal domain-like domain"/>
    <property type="match status" value="1"/>
</dbReference>
<feature type="domain" description="SEC63" evidence="5">
    <location>
        <begin position="30"/>
        <end position="104"/>
    </location>
</feature>
<dbReference type="GO" id="GO:0005681">
    <property type="term" value="C:spliceosomal complex"/>
    <property type="evidence" value="ECO:0007669"/>
    <property type="project" value="TreeGrafter"/>
</dbReference>
<organism evidence="6 7">
    <name type="scientific">Antrostomus carolinensis</name>
    <name type="common">Chuck-will's-widow</name>
    <name type="synonym">Caprimulgus carolinensis</name>
    <dbReference type="NCBI Taxonomy" id="279965"/>
    <lineage>
        <taxon>Eukaryota</taxon>
        <taxon>Metazoa</taxon>
        <taxon>Chordata</taxon>
        <taxon>Craniata</taxon>
        <taxon>Vertebrata</taxon>
        <taxon>Euteleostomi</taxon>
        <taxon>Archelosauria</taxon>
        <taxon>Archosauria</taxon>
        <taxon>Dinosauria</taxon>
        <taxon>Saurischia</taxon>
        <taxon>Theropoda</taxon>
        <taxon>Coelurosauria</taxon>
        <taxon>Aves</taxon>
        <taxon>Neognathae</taxon>
        <taxon>Neoaves</taxon>
        <taxon>Strisores</taxon>
        <taxon>Caprimulgiformes</taxon>
        <taxon>Caprimulgidae</taxon>
        <taxon>Antrostomus</taxon>
    </lineage>
</organism>
<evidence type="ECO:0000313" key="7">
    <source>
        <dbReference type="Proteomes" id="UP000053620"/>
    </source>
</evidence>
<dbReference type="GO" id="GO:0000388">
    <property type="term" value="P:spliceosome conformational change to release U4 (or U4atac) and U1 (or U11)"/>
    <property type="evidence" value="ECO:0007669"/>
    <property type="project" value="TreeGrafter"/>
</dbReference>
<dbReference type="AlphaFoldDB" id="A0A094NA44"/>
<evidence type="ECO:0000256" key="3">
    <source>
        <dbReference type="ARBA" id="ARBA00022989"/>
    </source>
</evidence>
<dbReference type="SUPFAM" id="SSF158702">
    <property type="entry name" value="Sec63 N-terminal domain-like"/>
    <property type="match status" value="1"/>
</dbReference>
<feature type="non-terminal residue" evidence="6">
    <location>
        <position position="1"/>
    </location>
</feature>
<protein>
    <submittedName>
        <fullName evidence="6">U5 small nuclear ribonucleoprotein 200 kDa helicase</fullName>
    </submittedName>
</protein>
<dbReference type="GO" id="GO:0003723">
    <property type="term" value="F:RNA binding"/>
    <property type="evidence" value="ECO:0007669"/>
    <property type="project" value="TreeGrafter"/>
</dbReference>
<dbReference type="InterPro" id="IPR036388">
    <property type="entry name" value="WH-like_DNA-bd_sf"/>
</dbReference>
<reference evidence="6 7" key="1">
    <citation type="submission" date="2014-04" db="EMBL/GenBank/DDBJ databases">
        <title>Genome evolution of avian class.</title>
        <authorList>
            <person name="Zhang G."/>
            <person name="Li C."/>
        </authorList>
    </citation>
    <scope>NUCLEOTIDE SEQUENCE [LARGE SCALE GENOMIC DNA]</scope>
    <source>
        <strain evidence="6">BGI_N321</strain>
    </source>
</reference>
<accession>A0A094NA44</accession>
<comment type="subcellular location">
    <subcellularLocation>
        <location evidence="1">Membrane</location>
        <topology evidence="1">Multi-pass membrane protein</topology>
    </subcellularLocation>
</comment>
<dbReference type="Pfam" id="PF02889">
    <property type="entry name" value="Sec63"/>
    <property type="match status" value="1"/>
</dbReference>
<keyword evidence="6" id="KW-0347">Helicase</keyword>
<keyword evidence="7" id="KW-1185">Reference proteome</keyword>
<proteinExistence type="predicted"/>
<evidence type="ECO:0000259" key="5">
    <source>
        <dbReference type="Pfam" id="PF02889"/>
    </source>
</evidence>
<feature type="non-terminal residue" evidence="6">
    <location>
        <position position="105"/>
    </location>
</feature>
<keyword evidence="4" id="KW-0472">Membrane</keyword>
<dbReference type="GO" id="GO:0003724">
    <property type="term" value="F:RNA helicase activity"/>
    <property type="evidence" value="ECO:0007669"/>
    <property type="project" value="TreeGrafter"/>
</dbReference>
<keyword evidence="6" id="KW-0067">ATP-binding</keyword>
<keyword evidence="2" id="KW-0812">Transmembrane</keyword>
<dbReference type="PANTHER" id="PTHR24075">
    <property type="entry name" value="SEC63 DOMAIN-CONTAINING"/>
    <property type="match status" value="1"/>
</dbReference>
<dbReference type="Proteomes" id="UP000053620">
    <property type="component" value="Unassembled WGS sequence"/>
</dbReference>
<dbReference type="GO" id="GO:0016020">
    <property type="term" value="C:membrane"/>
    <property type="evidence" value="ECO:0007669"/>
    <property type="project" value="UniProtKB-SubCell"/>
</dbReference>
<sequence length="105" mass="12030">DHLSELVEQTLSDLEQSKCISIEDEMDVAPLNLGMIAAYYYINYTTIELFSMSLNAKTKVRGLIEIISNAAEYENIPIRHHEDNLLRQLAQKVPHKLTNPKFNDP</sequence>
<keyword evidence="3" id="KW-1133">Transmembrane helix</keyword>
<evidence type="ECO:0000313" key="6">
    <source>
        <dbReference type="EMBL" id="KFZ63446.1"/>
    </source>
</evidence>
<dbReference type="PANTHER" id="PTHR24075:SF5">
    <property type="entry name" value="U5 SMALL NUCLEAR RIBONUCLEOPROTEIN 200 KDA HELICASE"/>
    <property type="match status" value="1"/>
</dbReference>
<evidence type="ECO:0000256" key="2">
    <source>
        <dbReference type="ARBA" id="ARBA00022692"/>
    </source>
</evidence>
<keyword evidence="6" id="KW-0547">Nucleotide-binding</keyword>
<evidence type="ECO:0000256" key="4">
    <source>
        <dbReference type="ARBA" id="ARBA00023136"/>
    </source>
</evidence>
<keyword evidence="6" id="KW-0378">Hydrolase</keyword>
<name>A0A094NA44_ANTCR</name>
<keyword evidence="6" id="KW-0687">Ribonucleoprotein</keyword>
<dbReference type="Gene3D" id="1.10.10.10">
    <property type="entry name" value="Winged helix-like DNA-binding domain superfamily/Winged helix DNA-binding domain"/>
    <property type="match status" value="1"/>
</dbReference>
<dbReference type="InterPro" id="IPR004179">
    <property type="entry name" value="Sec63-dom"/>
</dbReference>